<dbReference type="GO" id="GO:0009432">
    <property type="term" value="P:SOS response"/>
    <property type="evidence" value="ECO:0007669"/>
    <property type="project" value="UniProtKB-KW"/>
</dbReference>
<dbReference type="EMBL" id="QZFU01000041">
    <property type="protein sequence ID" value="RJO70034.1"/>
    <property type="molecule type" value="Genomic_DNA"/>
</dbReference>
<evidence type="ECO:0000313" key="6">
    <source>
        <dbReference type="Proteomes" id="UP000266677"/>
    </source>
</evidence>
<evidence type="ECO:0000256" key="4">
    <source>
        <dbReference type="SAM" id="Coils"/>
    </source>
</evidence>
<dbReference type="SUPFAM" id="SSF52540">
    <property type="entry name" value="P-loop containing nucleoside triphosphate hydrolases"/>
    <property type="match status" value="1"/>
</dbReference>
<dbReference type="Pfam" id="PF13558">
    <property type="entry name" value="SbcC_Walker_B"/>
    <property type="match status" value="1"/>
</dbReference>
<keyword evidence="3" id="KW-0742">SOS response</keyword>
<dbReference type="Proteomes" id="UP000266677">
    <property type="component" value="Unassembled WGS sequence"/>
</dbReference>
<keyword evidence="4" id="KW-0175">Coiled coil</keyword>
<dbReference type="GO" id="GO:0000731">
    <property type="term" value="P:DNA synthesis involved in DNA repair"/>
    <property type="evidence" value="ECO:0007669"/>
    <property type="project" value="TreeGrafter"/>
</dbReference>
<sequence length="1118" mass="123534">MTMIDTLFGLIPQASRGEQWVARDLQLINWGGYDGHHRVRLSPGATLLCGESGSGKSTLMDSYIALIMPHTMPFNGASNGGIVGRPRGKDQRNIVSYARGKIDESRTAGETKARVLRGDGRDTWSAIAMTWVDQTGKTFTAVRAWYVPSAARSVDDLVQLRATCDNTFDLRMLEQASKNRLADQAVKALGLRPHNTDKEYVARLHTALGIGAAGDGNKAVALLGRIQAGQQITTVDALYKTMVLEEPSTLATADEVVKQFDELSNTRIQMQTAQQQVNALSPIRGHRRAICDANEQIQMIDDIGTFNAPSSTAGLWCLGKRVELLEAVRADLETRRNSAKSEFESASVVAEAAVAERDAVKETLRVSGGDRLANALREHEAAERRLGPIRQARSRLDNHLKVLGRTAADKDEFAALVEQARSMLADEKARESARDEFADARSHVKDLEKRLTAMGAERKTALAHRNNIPNDLQQARAELAEAAGLTLEQMPFVAELIEVRTEFEPWREAFNLALGGFATRILIDTAHLDNFRAKINSVRTARRIQFEGVPTGLRDQISLNDRELPGRLEYRNSPFTAWLKNELAQRFRYVCVESPRALGHHSMALTISGQTSDGRRGAHGGQGRRNVLGFTNNRLLKLLDEQINALEEETAGAAKRLEHADAALKSFENHRLAYSVVAELAWGQVDVDSVIAERDRWAGIIDDVQSGNPEISRLQDLAKKLDAKVKDLGGARARAEVKAQDTQNAFSLRDTETEDTLQALNDAVESGQDVSEQHRDYLTELFSTNDGGDAPPEKALDWFDMAISQVAKLITAQRQTAEAAISGARRSLAIAFSSFVERWPNPNLGTDPDASYGDFERVLDELEASQLHELQEQWRDSLLKLSGNDLTSLDSELNAAIREIKDRIEPINQILAGLAFSDDDHRLRIDVRDSHTAVRAGFRNELRAVRQTIDQAAGDTEREQAYLRMSKVINRIRRNAPDFGDLVDVRNHIRISAEKLNAADEHVALYDHIGEKSGGESQELVAFIVGSALRYQLGDGNAERPRYAPVFLDEALIKADARYTGRAIQAWRGLGFQLIVGAPNDKNSAIEPHVDAQYLILKTAQSRSWAKPIVGVPEGEGQ</sequence>
<dbReference type="InterPro" id="IPR027417">
    <property type="entry name" value="P-loop_NTPase"/>
</dbReference>
<evidence type="ECO:0000313" key="5">
    <source>
        <dbReference type="EMBL" id="RJO70034.1"/>
    </source>
</evidence>
<dbReference type="OrthoDB" id="174137at2"/>
<dbReference type="PANTHER" id="PTHR32182">
    <property type="entry name" value="DNA REPLICATION AND REPAIR PROTEIN RECF"/>
    <property type="match status" value="1"/>
</dbReference>
<reference evidence="5 6" key="1">
    <citation type="submission" date="2018-09" db="EMBL/GenBank/DDBJ databases">
        <title>YIM PH21274 draft genome.</title>
        <authorList>
            <person name="Miao C."/>
        </authorList>
    </citation>
    <scope>NUCLEOTIDE SEQUENCE [LARGE SCALE GENOMIC DNA]</scope>
    <source>
        <strain evidence="5 6">YIM PH 21724</strain>
    </source>
</reference>
<dbReference type="Pfam" id="PF13555">
    <property type="entry name" value="AAA_29"/>
    <property type="match status" value="1"/>
</dbReference>
<dbReference type="PANTHER" id="PTHR32182:SF0">
    <property type="entry name" value="DNA REPLICATION AND REPAIR PROTEIN RECF"/>
    <property type="match status" value="1"/>
</dbReference>
<dbReference type="GO" id="GO:0006302">
    <property type="term" value="P:double-strand break repair"/>
    <property type="evidence" value="ECO:0007669"/>
    <property type="project" value="TreeGrafter"/>
</dbReference>
<proteinExistence type="predicted"/>
<keyword evidence="2" id="KW-0234">DNA repair</keyword>
<evidence type="ECO:0000256" key="3">
    <source>
        <dbReference type="ARBA" id="ARBA00023236"/>
    </source>
</evidence>
<comment type="caution">
    <text evidence="5">The sequence shown here is derived from an EMBL/GenBank/DDBJ whole genome shotgun (WGS) entry which is preliminary data.</text>
</comment>
<organism evidence="5 6">
    <name type="scientific">Nocardia panacis</name>
    <dbReference type="NCBI Taxonomy" id="2340916"/>
    <lineage>
        <taxon>Bacteria</taxon>
        <taxon>Bacillati</taxon>
        <taxon>Actinomycetota</taxon>
        <taxon>Actinomycetes</taxon>
        <taxon>Mycobacteriales</taxon>
        <taxon>Nocardiaceae</taxon>
        <taxon>Nocardia</taxon>
    </lineage>
</organism>
<protein>
    <recommendedName>
        <fullName evidence="7">AAA family ATPase</fullName>
    </recommendedName>
</protein>
<evidence type="ECO:0008006" key="7">
    <source>
        <dbReference type="Google" id="ProtNLM"/>
    </source>
</evidence>
<name>A0A3A4K9H4_9NOCA</name>
<dbReference type="Gene3D" id="3.40.1140.10">
    <property type="match status" value="1"/>
</dbReference>
<keyword evidence="6" id="KW-1185">Reference proteome</keyword>
<evidence type="ECO:0000256" key="1">
    <source>
        <dbReference type="ARBA" id="ARBA00022763"/>
    </source>
</evidence>
<keyword evidence="1" id="KW-0227">DNA damage</keyword>
<gene>
    <name evidence="5" type="ORF">D5S18_29680</name>
</gene>
<dbReference type="AlphaFoldDB" id="A0A3A4K9H4"/>
<feature type="coiled-coil region" evidence="4">
    <location>
        <begin position="636"/>
        <end position="663"/>
    </location>
</feature>
<accession>A0A3A4K9H4</accession>
<dbReference type="RefSeq" id="WP_120044401.1">
    <property type="nucleotide sequence ID" value="NZ_QZFU01000041.1"/>
</dbReference>
<evidence type="ECO:0000256" key="2">
    <source>
        <dbReference type="ARBA" id="ARBA00023204"/>
    </source>
</evidence>